<dbReference type="PROSITE" id="PS51257">
    <property type="entry name" value="PROKAR_LIPOPROTEIN"/>
    <property type="match status" value="1"/>
</dbReference>
<dbReference type="Proteomes" id="UP000312512">
    <property type="component" value="Unassembled WGS sequence"/>
</dbReference>
<protein>
    <submittedName>
        <fullName evidence="2">Ectoine/hydroxyectoine ABC transporter substrate-binding protein EhuB</fullName>
    </submittedName>
</protein>
<comment type="caution">
    <text evidence="2">The sequence shown here is derived from an EMBL/GenBank/DDBJ whole genome shotgun (WGS) entry which is preliminary data.</text>
</comment>
<proteinExistence type="predicted"/>
<dbReference type="GO" id="GO:0033294">
    <property type="term" value="F:ectoine binding"/>
    <property type="evidence" value="ECO:0007669"/>
    <property type="project" value="InterPro"/>
</dbReference>
<dbReference type="SMART" id="SM00062">
    <property type="entry name" value="PBPb"/>
    <property type="match status" value="1"/>
</dbReference>
<dbReference type="EMBL" id="VDLX02000002">
    <property type="protein sequence ID" value="KAB8196321.1"/>
    <property type="molecule type" value="Genomic_DNA"/>
</dbReference>
<dbReference type="PANTHER" id="PTHR35936">
    <property type="entry name" value="MEMBRANE-BOUND LYTIC MUREIN TRANSGLYCOSYLASE F"/>
    <property type="match status" value="1"/>
</dbReference>
<gene>
    <name evidence="2" type="primary">ehuB</name>
    <name evidence="2" type="ORF">FH608_006045</name>
</gene>
<dbReference type="PROSITE" id="PS51318">
    <property type="entry name" value="TAT"/>
    <property type="match status" value="1"/>
</dbReference>
<evidence type="ECO:0000313" key="3">
    <source>
        <dbReference type="Proteomes" id="UP000312512"/>
    </source>
</evidence>
<dbReference type="InterPro" id="IPR006311">
    <property type="entry name" value="TAT_signal"/>
</dbReference>
<dbReference type="PANTHER" id="PTHR35936:SF17">
    <property type="entry name" value="ARGININE-BINDING EXTRACELLULAR PROTEIN ARTP"/>
    <property type="match status" value="1"/>
</dbReference>
<accession>A0A5P9YHW0</accession>
<dbReference type="Pfam" id="PF00497">
    <property type="entry name" value="SBP_bac_3"/>
    <property type="match status" value="1"/>
</dbReference>
<evidence type="ECO:0000256" key="1">
    <source>
        <dbReference type="ARBA" id="ARBA00022729"/>
    </source>
</evidence>
<reference evidence="2 3" key="1">
    <citation type="submission" date="2019-10" db="EMBL/GenBank/DDBJ databases">
        <title>Nonomuraea sp. nov., isolated from Phyllanthus amarus.</title>
        <authorList>
            <person name="Klykleung N."/>
            <person name="Tanasupawat S."/>
        </authorList>
    </citation>
    <scope>NUCLEOTIDE SEQUENCE [LARGE SCALE GENOMIC DNA]</scope>
    <source>
        <strain evidence="2 3">PA1-10</strain>
    </source>
</reference>
<dbReference type="InterPro" id="IPR001638">
    <property type="entry name" value="Solute-binding_3/MltF_N"/>
</dbReference>
<dbReference type="InterPro" id="IPR014337">
    <property type="entry name" value="Ectoine_EhuB"/>
</dbReference>
<name>A0A5C4WUF6_9ACTN</name>
<dbReference type="SUPFAM" id="SSF53850">
    <property type="entry name" value="Periplasmic binding protein-like II"/>
    <property type="match status" value="1"/>
</dbReference>
<organism evidence="2 3">
    <name type="scientific">Nonomuraea phyllanthi</name>
    <dbReference type="NCBI Taxonomy" id="2219224"/>
    <lineage>
        <taxon>Bacteria</taxon>
        <taxon>Bacillati</taxon>
        <taxon>Actinomycetota</taxon>
        <taxon>Actinomycetes</taxon>
        <taxon>Streptosporangiales</taxon>
        <taxon>Streptosporangiaceae</taxon>
        <taxon>Nonomuraea</taxon>
    </lineage>
</organism>
<dbReference type="RefSeq" id="WP_139629262.1">
    <property type="nucleotide sequence ID" value="NZ_VDLX02000002.1"/>
</dbReference>
<dbReference type="AlphaFoldDB" id="A0A5C4WUF6"/>
<evidence type="ECO:0000313" key="2">
    <source>
        <dbReference type="EMBL" id="KAB8196321.1"/>
    </source>
</evidence>
<keyword evidence="1" id="KW-0732">Signal</keyword>
<keyword evidence="3" id="KW-1185">Reference proteome</keyword>
<dbReference type="OrthoDB" id="9768183at2"/>
<accession>A0A5C4WUF6</accession>
<dbReference type="NCBIfam" id="TIGR02995">
    <property type="entry name" value="ectoine_ehuB"/>
    <property type="match status" value="1"/>
</dbReference>
<dbReference type="CDD" id="cd01002">
    <property type="entry name" value="PBP2_Ehub_like"/>
    <property type="match status" value="1"/>
</dbReference>
<dbReference type="GO" id="GO:0051470">
    <property type="term" value="P:ectoine transmembrane transport"/>
    <property type="evidence" value="ECO:0007669"/>
    <property type="project" value="InterPro"/>
</dbReference>
<dbReference type="Gene3D" id="3.40.190.10">
    <property type="entry name" value="Periplasmic binding protein-like II"/>
    <property type="match status" value="2"/>
</dbReference>
<sequence>MTAHRWTRRDFFKSSGLTVAALAGAPALIAGCSRVDNGGGSTGASVEADPLAKFKQAGTIKVGIANEQPYGYRDKDGNLTGEAPEVARVIFKALGVENLEAQIVDSFGSLIPGLQSGQYDFIAAGMFITPERCAQIAFSNPDYAAANAFLVAKGNPKQITSFEDIAKGGAKVGVLEGAVEKGYAESGGVKGDQIKVFPNQNAAFKGILAGRVDAIALTAVSLRWTLQQQYADEALEVTESFVPVVDGKEQVGAGGYGFRKNDTALLQAFNAELKKLQDAKGVLPIIEKFGFTQTEVDNAAKLTAQQLCAGS</sequence>